<proteinExistence type="predicted"/>
<evidence type="ECO:0000313" key="4">
    <source>
        <dbReference type="Proteomes" id="UP001497472"/>
    </source>
</evidence>
<feature type="region of interest" description="Disordered" evidence="1">
    <location>
        <begin position="23"/>
        <end position="45"/>
    </location>
</feature>
<sequence>MKSTSNTPYSRFHGRRSYSLPWNGRSLKSGFSPPPSTSNNISHNDVTPQYQETGMEWPSTGQDTWHGFPDFDTARCDVTHNACEKQSYKSEARFCMPRVAEPSHMTAPVHIDVGGVIYTTSMETLTVFPDSRLGRMFSGNIPLVLDSLKQHYFIDRDGDMFRHILNYLRNRRLILPNNFADYDLLVTEAEYFQLHRKRLGKMESRAANKIEGRMGILAKLWLEKRWKETASDLCLVGSVRR</sequence>
<dbReference type="InterPro" id="IPR011333">
    <property type="entry name" value="SKP1/BTB/POZ_sf"/>
</dbReference>
<dbReference type="AlphaFoldDB" id="A0AAV1JZA2"/>
<keyword evidence="4" id="KW-1185">Reference proteome</keyword>
<dbReference type="PANTHER" id="PTHR14499">
    <property type="entry name" value="POTASSIUM CHANNEL TETRAMERIZATION DOMAIN-CONTAINING"/>
    <property type="match status" value="1"/>
</dbReference>
<dbReference type="SMART" id="SM00225">
    <property type="entry name" value="BTB"/>
    <property type="match status" value="1"/>
</dbReference>
<reference evidence="3 4" key="1">
    <citation type="submission" date="2023-11" db="EMBL/GenBank/DDBJ databases">
        <authorList>
            <person name="Okamura Y."/>
        </authorList>
    </citation>
    <scope>NUCLEOTIDE SEQUENCE [LARGE SCALE GENOMIC DNA]</scope>
</reference>
<dbReference type="InterPro" id="IPR000210">
    <property type="entry name" value="BTB/POZ_dom"/>
</dbReference>
<evidence type="ECO:0000256" key="1">
    <source>
        <dbReference type="SAM" id="MobiDB-lite"/>
    </source>
</evidence>
<dbReference type="GO" id="GO:0051260">
    <property type="term" value="P:protein homooligomerization"/>
    <property type="evidence" value="ECO:0007669"/>
    <property type="project" value="InterPro"/>
</dbReference>
<dbReference type="Gene3D" id="3.30.710.10">
    <property type="entry name" value="Potassium Channel Kv1.1, Chain A"/>
    <property type="match status" value="1"/>
</dbReference>
<dbReference type="Proteomes" id="UP001497472">
    <property type="component" value="Unassembled WGS sequence"/>
</dbReference>
<protein>
    <recommendedName>
        <fullName evidence="2">BTB domain-containing protein</fullName>
    </recommendedName>
</protein>
<feature type="domain" description="BTB" evidence="2">
    <location>
        <begin position="107"/>
        <end position="209"/>
    </location>
</feature>
<accession>A0AAV1JZA2</accession>
<organism evidence="3 4">
    <name type="scientific">Leptosia nina</name>
    <dbReference type="NCBI Taxonomy" id="320188"/>
    <lineage>
        <taxon>Eukaryota</taxon>
        <taxon>Metazoa</taxon>
        <taxon>Ecdysozoa</taxon>
        <taxon>Arthropoda</taxon>
        <taxon>Hexapoda</taxon>
        <taxon>Insecta</taxon>
        <taxon>Pterygota</taxon>
        <taxon>Neoptera</taxon>
        <taxon>Endopterygota</taxon>
        <taxon>Lepidoptera</taxon>
        <taxon>Glossata</taxon>
        <taxon>Ditrysia</taxon>
        <taxon>Papilionoidea</taxon>
        <taxon>Pieridae</taxon>
        <taxon>Pierinae</taxon>
        <taxon>Leptosia</taxon>
    </lineage>
</organism>
<dbReference type="PANTHER" id="PTHR14499:SF67">
    <property type="entry name" value="BTB_POZ DOMAIN-CONTAINING PROTEIN TIWAZ"/>
    <property type="match status" value="1"/>
</dbReference>
<dbReference type="Pfam" id="PF02214">
    <property type="entry name" value="BTB_2"/>
    <property type="match status" value="1"/>
</dbReference>
<dbReference type="EMBL" id="CAVLEF010000279">
    <property type="protein sequence ID" value="CAK1554849.1"/>
    <property type="molecule type" value="Genomic_DNA"/>
</dbReference>
<dbReference type="InterPro" id="IPR003131">
    <property type="entry name" value="T1-type_BTB"/>
</dbReference>
<evidence type="ECO:0000313" key="3">
    <source>
        <dbReference type="EMBL" id="CAK1554849.1"/>
    </source>
</evidence>
<gene>
    <name evidence="3" type="ORF">LNINA_LOCUS13709</name>
</gene>
<evidence type="ECO:0000259" key="2">
    <source>
        <dbReference type="SMART" id="SM00225"/>
    </source>
</evidence>
<dbReference type="SUPFAM" id="SSF54695">
    <property type="entry name" value="POZ domain"/>
    <property type="match status" value="1"/>
</dbReference>
<comment type="caution">
    <text evidence="3">The sequence shown here is derived from an EMBL/GenBank/DDBJ whole genome shotgun (WGS) entry which is preliminary data.</text>
</comment>
<name>A0AAV1JZA2_9NEOP</name>